<proteinExistence type="predicted"/>
<protein>
    <recommendedName>
        <fullName evidence="4">Ricin B lectin domain-containing protein</fullName>
    </recommendedName>
</protein>
<evidence type="ECO:0000256" key="1">
    <source>
        <dbReference type="SAM" id="SignalP"/>
    </source>
</evidence>
<comment type="caution">
    <text evidence="2">The sequence shown here is derived from an EMBL/GenBank/DDBJ whole genome shotgun (WGS) entry which is preliminary data.</text>
</comment>
<accession>A0AAW0GRJ9</accession>
<feature type="signal peptide" evidence="1">
    <location>
        <begin position="1"/>
        <end position="22"/>
    </location>
</feature>
<gene>
    <name evidence="2" type="ORF">QCA50_004473</name>
</gene>
<dbReference type="SUPFAM" id="SSF50370">
    <property type="entry name" value="Ricin B-like lectins"/>
    <property type="match status" value="1"/>
</dbReference>
<keyword evidence="3" id="KW-1185">Reference proteome</keyword>
<keyword evidence="1" id="KW-0732">Signal</keyword>
<sequence length="169" mass="17614">MFEKLLTSAAFLSVGLFNLAAAAPTGVSPALAIPTSGKYRIQSAVTGFFIDDLNSNQADGAPVVVAPLNNPPTANQEWTLDINSGHFGTLQSTSSFIRILSGPTGQLVTELGTKESAFFTFMEASGGVLVCADPVSFGCLTSPTEPNATITLTPLTSAQNQVWIFEIVG</sequence>
<dbReference type="AlphaFoldDB" id="A0AAW0GRJ9"/>
<dbReference type="CDD" id="cd00161">
    <property type="entry name" value="beta-trefoil_Ricin-like"/>
    <property type="match status" value="1"/>
</dbReference>
<dbReference type="InterPro" id="IPR035992">
    <property type="entry name" value="Ricin_B-like_lectins"/>
</dbReference>
<evidence type="ECO:0000313" key="2">
    <source>
        <dbReference type="EMBL" id="KAK7692838.1"/>
    </source>
</evidence>
<name>A0AAW0GRJ9_9APHY</name>
<feature type="chain" id="PRO_5043821934" description="Ricin B lectin domain-containing protein" evidence="1">
    <location>
        <begin position="23"/>
        <end position="169"/>
    </location>
</feature>
<evidence type="ECO:0000313" key="3">
    <source>
        <dbReference type="Proteomes" id="UP001385951"/>
    </source>
</evidence>
<dbReference type="EMBL" id="JASBNA010000004">
    <property type="protein sequence ID" value="KAK7692838.1"/>
    <property type="molecule type" value="Genomic_DNA"/>
</dbReference>
<organism evidence="2 3">
    <name type="scientific">Cerrena zonata</name>
    <dbReference type="NCBI Taxonomy" id="2478898"/>
    <lineage>
        <taxon>Eukaryota</taxon>
        <taxon>Fungi</taxon>
        <taxon>Dikarya</taxon>
        <taxon>Basidiomycota</taxon>
        <taxon>Agaricomycotina</taxon>
        <taxon>Agaricomycetes</taxon>
        <taxon>Polyporales</taxon>
        <taxon>Cerrenaceae</taxon>
        <taxon>Cerrena</taxon>
    </lineage>
</organism>
<dbReference type="Proteomes" id="UP001385951">
    <property type="component" value="Unassembled WGS sequence"/>
</dbReference>
<evidence type="ECO:0008006" key="4">
    <source>
        <dbReference type="Google" id="ProtNLM"/>
    </source>
</evidence>
<dbReference type="Gene3D" id="2.80.10.50">
    <property type="match status" value="1"/>
</dbReference>
<reference evidence="2 3" key="1">
    <citation type="submission" date="2022-09" db="EMBL/GenBank/DDBJ databases">
        <authorList>
            <person name="Palmer J.M."/>
        </authorList>
    </citation>
    <scope>NUCLEOTIDE SEQUENCE [LARGE SCALE GENOMIC DNA]</scope>
    <source>
        <strain evidence="2 3">DSM 7382</strain>
    </source>
</reference>